<organism evidence="2 3">
    <name type="scientific">Rhodococcus baikonurensis</name>
    <dbReference type="NCBI Taxonomy" id="172041"/>
    <lineage>
        <taxon>Bacteria</taxon>
        <taxon>Bacillati</taxon>
        <taxon>Actinomycetota</taxon>
        <taxon>Actinomycetes</taxon>
        <taxon>Mycobacteriales</taxon>
        <taxon>Nocardiaceae</taxon>
        <taxon>Rhodococcus</taxon>
        <taxon>Rhodococcus erythropolis group</taxon>
    </lineage>
</organism>
<dbReference type="EMBL" id="JBHMAS010000013">
    <property type="protein sequence ID" value="MFB9779681.1"/>
    <property type="molecule type" value="Genomic_DNA"/>
</dbReference>
<dbReference type="Pfam" id="PF08878">
    <property type="entry name" value="HamA"/>
    <property type="match status" value="1"/>
</dbReference>
<reference evidence="2 3" key="1">
    <citation type="submission" date="2024-09" db="EMBL/GenBank/DDBJ databases">
        <authorList>
            <person name="Sun Q."/>
            <person name="Mori K."/>
        </authorList>
    </citation>
    <scope>NUCLEOTIDE SEQUENCE [LARGE SCALE GENOMIC DNA]</scope>
    <source>
        <strain evidence="2 3">JCM 11411</strain>
    </source>
</reference>
<sequence>MTQFDSWCDPEVLVVINGHTSGVLVSKNDDDGISAVAATLAEKYTNTNTLAAIAQSLGKPGVARFLQNLFPGDAGSRSGDMGEILATSYLEEELNYTVGPSRLEHRDHPTWAMRGDDVLGARIDPTSGLQLAKGEAKSRTRIYEKTVEEARKGLLRESGLPSQHSLTQFATRLIADGNRTLGLAVMDHQLTSGIRPDMVLHLMFLFTQNDPTKHVTTDLTGYSGPIRQLALILRVTAHQRFITAAYEQAPSYAP</sequence>
<dbReference type="Proteomes" id="UP001589587">
    <property type="component" value="Unassembled WGS sequence"/>
</dbReference>
<gene>
    <name evidence="2" type="ORF">ACFFQ6_08310</name>
</gene>
<proteinExistence type="predicted"/>
<accession>A0ABV5XB40</accession>
<feature type="domain" description="Anti-bacteriophage protein A/HamA C-terminal" evidence="1">
    <location>
        <begin position="4"/>
        <end position="249"/>
    </location>
</feature>
<name>A0ABV5XB40_9NOCA</name>
<evidence type="ECO:0000259" key="1">
    <source>
        <dbReference type="Pfam" id="PF08878"/>
    </source>
</evidence>
<dbReference type="InterPro" id="IPR014976">
    <property type="entry name" value="AbpA_HamA_C"/>
</dbReference>
<evidence type="ECO:0000313" key="3">
    <source>
        <dbReference type="Proteomes" id="UP001589587"/>
    </source>
</evidence>
<protein>
    <submittedName>
        <fullName evidence="2">Hachiman antiphage defense system protein HamA</fullName>
    </submittedName>
</protein>
<keyword evidence="3" id="KW-1185">Reference proteome</keyword>
<evidence type="ECO:0000313" key="2">
    <source>
        <dbReference type="EMBL" id="MFB9779681.1"/>
    </source>
</evidence>
<dbReference type="RefSeq" id="WP_378374317.1">
    <property type="nucleotide sequence ID" value="NZ_JBHMAS010000013.1"/>
</dbReference>
<comment type="caution">
    <text evidence="2">The sequence shown here is derived from an EMBL/GenBank/DDBJ whole genome shotgun (WGS) entry which is preliminary data.</text>
</comment>